<organism evidence="1 2">
    <name type="scientific">Brachionus plicatilis</name>
    <name type="common">Marine rotifer</name>
    <name type="synonym">Brachionus muelleri</name>
    <dbReference type="NCBI Taxonomy" id="10195"/>
    <lineage>
        <taxon>Eukaryota</taxon>
        <taxon>Metazoa</taxon>
        <taxon>Spiralia</taxon>
        <taxon>Gnathifera</taxon>
        <taxon>Rotifera</taxon>
        <taxon>Eurotatoria</taxon>
        <taxon>Monogononta</taxon>
        <taxon>Pseudotrocha</taxon>
        <taxon>Ploima</taxon>
        <taxon>Brachionidae</taxon>
        <taxon>Brachionus</taxon>
    </lineage>
</organism>
<dbReference type="EMBL" id="REGN01003254">
    <property type="protein sequence ID" value="RNA23600.1"/>
    <property type="molecule type" value="Genomic_DNA"/>
</dbReference>
<sequence>MKSSFQPCVADKTLRNSNLFCLNELKFKCSGSFEIRQTRLNLAIRLLHFNLWCLISKWLHNFSANFPEEIEQIKNSFRNQKLWHRLLLYGRDMIINI</sequence>
<dbReference type="AlphaFoldDB" id="A0A3M7RJM6"/>
<proteinExistence type="predicted"/>
<comment type="caution">
    <text evidence="1">The sequence shown here is derived from an EMBL/GenBank/DDBJ whole genome shotgun (WGS) entry which is preliminary data.</text>
</comment>
<gene>
    <name evidence="1" type="ORF">BpHYR1_039151</name>
</gene>
<evidence type="ECO:0000313" key="1">
    <source>
        <dbReference type="EMBL" id="RNA23600.1"/>
    </source>
</evidence>
<reference evidence="1 2" key="1">
    <citation type="journal article" date="2018" name="Sci. Rep.">
        <title>Genomic signatures of local adaptation to the degree of environmental predictability in rotifers.</title>
        <authorList>
            <person name="Franch-Gras L."/>
            <person name="Hahn C."/>
            <person name="Garcia-Roger E.M."/>
            <person name="Carmona M.J."/>
            <person name="Serra M."/>
            <person name="Gomez A."/>
        </authorList>
    </citation>
    <scope>NUCLEOTIDE SEQUENCE [LARGE SCALE GENOMIC DNA]</scope>
    <source>
        <strain evidence="1">HYR1</strain>
    </source>
</reference>
<dbReference type="Proteomes" id="UP000276133">
    <property type="component" value="Unassembled WGS sequence"/>
</dbReference>
<keyword evidence="2" id="KW-1185">Reference proteome</keyword>
<accession>A0A3M7RJM6</accession>
<evidence type="ECO:0000313" key="2">
    <source>
        <dbReference type="Proteomes" id="UP000276133"/>
    </source>
</evidence>
<protein>
    <submittedName>
        <fullName evidence="1">Uncharacterized protein</fullName>
    </submittedName>
</protein>
<name>A0A3M7RJM6_BRAPC</name>